<evidence type="ECO:0000313" key="6">
    <source>
        <dbReference type="EMBL" id="CAF4488148.1"/>
    </source>
</evidence>
<dbReference type="EMBL" id="CAJNOV010016550">
    <property type="protein sequence ID" value="CAF1592533.1"/>
    <property type="molecule type" value="Genomic_DNA"/>
</dbReference>
<organism evidence="2 8">
    <name type="scientific">Rotaria magnacalcarata</name>
    <dbReference type="NCBI Taxonomy" id="392030"/>
    <lineage>
        <taxon>Eukaryota</taxon>
        <taxon>Metazoa</taxon>
        <taxon>Spiralia</taxon>
        <taxon>Gnathifera</taxon>
        <taxon>Rotifera</taxon>
        <taxon>Eurotatoria</taxon>
        <taxon>Bdelloidea</taxon>
        <taxon>Philodinida</taxon>
        <taxon>Philodinidae</taxon>
        <taxon>Rotaria</taxon>
    </lineage>
</organism>
<evidence type="ECO:0000313" key="2">
    <source>
        <dbReference type="EMBL" id="CAF1659338.1"/>
    </source>
</evidence>
<dbReference type="Proteomes" id="UP000681967">
    <property type="component" value="Unassembled WGS sequence"/>
</dbReference>
<dbReference type="Proteomes" id="UP000663887">
    <property type="component" value="Unassembled WGS sequence"/>
</dbReference>
<dbReference type="Proteomes" id="UP000676336">
    <property type="component" value="Unassembled WGS sequence"/>
</dbReference>
<dbReference type="Proteomes" id="UP000663834">
    <property type="component" value="Unassembled WGS sequence"/>
</dbReference>
<evidence type="ECO:0000313" key="4">
    <source>
        <dbReference type="EMBL" id="CAF2188191.1"/>
    </source>
</evidence>
<reference evidence="2" key="1">
    <citation type="submission" date="2021-02" db="EMBL/GenBank/DDBJ databases">
        <authorList>
            <person name="Nowell W R."/>
        </authorList>
    </citation>
    <scope>NUCLEOTIDE SEQUENCE</scope>
</reference>
<dbReference type="EMBL" id="CAJNRE010017292">
    <property type="protein sequence ID" value="CAF2153282.1"/>
    <property type="molecule type" value="Genomic_DNA"/>
</dbReference>
<dbReference type="OrthoDB" id="10049253at2759"/>
<proteinExistence type="predicted"/>
<gene>
    <name evidence="7" type="ORF">BYL167_LOCUS65081</name>
    <name evidence="1" type="ORF">CJN711_LOCUS34209</name>
    <name evidence="2" type="ORF">KQP761_LOCUS31685</name>
    <name evidence="3" type="ORF">MBJ925_LOCUS31692</name>
    <name evidence="6" type="ORF">SMN809_LOCUS34341</name>
    <name evidence="5" type="ORF">UXM345_LOCUS23256</name>
    <name evidence="4" type="ORF">XDN619_LOCUS32141</name>
</gene>
<sequence length="263" mass="30774">MGESSTTTKTFHFGSGQLLTLSEDQAGKIPCLTALVSAGPNFDSIQLNNGYDSLDSRIDYRDFQFALDSISFHSIRQIFTRLPKNCNSLAIIALSDFLAIRPERDPTLDEVNSSFFWNVEFGDKLGTYKFIYSSYHIQDMALRFAIALIKEEYDFSNHQVIDQIHWFIMFILSAHKLFETHLRYHVHKIAENCFSWFCPFLLERLYRLEERTEKEIRDNSITASIHINPHREIDALYSFNVFPDDCRCHFWHVDPLCTYAIWV</sequence>
<dbReference type="Proteomes" id="UP000663824">
    <property type="component" value="Unassembled WGS sequence"/>
</dbReference>
<dbReference type="Proteomes" id="UP000663855">
    <property type="component" value="Unassembled WGS sequence"/>
</dbReference>
<dbReference type="EMBL" id="CAJNRG010015936">
    <property type="protein sequence ID" value="CAF2188191.1"/>
    <property type="molecule type" value="Genomic_DNA"/>
</dbReference>
<evidence type="ECO:0000313" key="1">
    <source>
        <dbReference type="EMBL" id="CAF1592533.1"/>
    </source>
</evidence>
<dbReference type="EMBL" id="CAJNOW010017667">
    <property type="protein sequence ID" value="CAF1659338.1"/>
    <property type="molecule type" value="Genomic_DNA"/>
</dbReference>
<dbReference type="EMBL" id="CAJOBH010240241">
    <property type="protein sequence ID" value="CAF5106636.1"/>
    <property type="molecule type" value="Genomic_DNA"/>
</dbReference>
<evidence type="ECO:0000313" key="3">
    <source>
        <dbReference type="EMBL" id="CAF2153282.1"/>
    </source>
</evidence>
<protein>
    <submittedName>
        <fullName evidence="2">Uncharacterized protein</fullName>
    </submittedName>
</protein>
<accession>A0A816FCT3</accession>
<evidence type="ECO:0000313" key="7">
    <source>
        <dbReference type="EMBL" id="CAF5106636.1"/>
    </source>
</evidence>
<dbReference type="AlphaFoldDB" id="A0A816FCT3"/>
<evidence type="ECO:0000313" key="5">
    <source>
        <dbReference type="EMBL" id="CAF4118440.1"/>
    </source>
</evidence>
<dbReference type="Proteomes" id="UP000663842">
    <property type="component" value="Unassembled WGS sequence"/>
</dbReference>
<dbReference type="EMBL" id="CAJOBF010003976">
    <property type="protein sequence ID" value="CAF4118440.1"/>
    <property type="molecule type" value="Genomic_DNA"/>
</dbReference>
<evidence type="ECO:0000313" key="8">
    <source>
        <dbReference type="Proteomes" id="UP000663834"/>
    </source>
</evidence>
<name>A0A816FCT3_9BILA</name>
<comment type="caution">
    <text evidence="2">The sequence shown here is derived from an EMBL/GenBank/DDBJ whole genome shotgun (WGS) entry which is preliminary data.</text>
</comment>
<dbReference type="EMBL" id="CAJOBI010078563">
    <property type="protein sequence ID" value="CAF4488148.1"/>
    <property type="molecule type" value="Genomic_DNA"/>
</dbReference>